<dbReference type="GeneID" id="28934965"/>
<proteinExistence type="predicted"/>
<keyword evidence="4" id="KW-0378">Hydrolase</keyword>
<dbReference type="GO" id="GO:0005667">
    <property type="term" value="C:transcription regulator complex"/>
    <property type="evidence" value="ECO:0007669"/>
    <property type="project" value="EnsemblFungi"/>
</dbReference>
<dbReference type="GO" id="GO:0017025">
    <property type="term" value="F:TBP-class protein binding"/>
    <property type="evidence" value="ECO:0007669"/>
    <property type="project" value="EnsemblFungi"/>
</dbReference>
<evidence type="ECO:0000313" key="11">
    <source>
        <dbReference type="EMBL" id="KTW31502.1"/>
    </source>
</evidence>
<evidence type="ECO:0000259" key="10">
    <source>
        <dbReference type="PROSITE" id="PS51194"/>
    </source>
</evidence>
<dbReference type="InterPro" id="IPR000330">
    <property type="entry name" value="SNF2_N"/>
</dbReference>
<keyword evidence="7" id="KW-0238">DNA-binding</keyword>
<evidence type="ECO:0000256" key="1">
    <source>
        <dbReference type="ARBA" id="ARBA00004123"/>
    </source>
</evidence>
<dbReference type="FunFam" id="3.40.50.10810:FF:000009">
    <property type="entry name" value="B-TFIID TATA-box-binding protein-associated factor 1"/>
    <property type="match status" value="1"/>
</dbReference>
<dbReference type="GO" id="GO:0016887">
    <property type="term" value="F:ATP hydrolysis activity"/>
    <property type="evidence" value="ECO:0007669"/>
    <property type="project" value="EnsemblFungi"/>
</dbReference>
<dbReference type="InterPro" id="IPR049730">
    <property type="entry name" value="SNF2/RAD54-like_C"/>
</dbReference>
<dbReference type="InterPro" id="IPR001650">
    <property type="entry name" value="Helicase_C-like"/>
</dbReference>
<dbReference type="CDD" id="cd18793">
    <property type="entry name" value="SF2_C_SNF"/>
    <property type="match status" value="1"/>
</dbReference>
<dbReference type="GO" id="GO:0042790">
    <property type="term" value="P:nucleolar large rRNA transcription by RNA polymerase I"/>
    <property type="evidence" value="ECO:0007669"/>
    <property type="project" value="EnsemblFungi"/>
</dbReference>
<dbReference type="GO" id="GO:0005524">
    <property type="term" value="F:ATP binding"/>
    <property type="evidence" value="ECO:0007669"/>
    <property type="project" value="UniProtKB-KW"/>
</dbReference>
<dbReference type="Pfam" id="PF00271">
    <property type="entry name" value="Helicase_C"/>
    <property type="match status" value="1"/>
</dbReference>
<protein>
    <recommendedName>
        <fullName evidence="13">TATA-binding protein-associated factor MOT1</fullName>
    </recommendedName>
</protein>
<dbReference type="SUPFAM" id="SSF48371">
    <property type="entry name" value="ARM repeat"/>
    <property type="match status" value="1"/>
</dbReference>
<evidence type="ECO:0000256" key="7">
    <source>
        <dbReference type="ARBA" id="ARBA00023125"/>
    </source>
</evidence>
<keyword evidence="5" id="KW-0347">Helicase</keyword>
<keyword evidence="8" id="KW-0539">Nucleus</keyword>
<dbReference type="GO" id="GO:0000228">
    <property type="term" value="C:nuclear chromosome"/>
    <property type="evidence" value="ECO:0007669"/>
    <property type="project" value="EnsemblFungi"/>
</dbReference>
<gene>
    <name evidence="11" type="ORF">T552_00144</name>
</gene>
<accession>A0A0W4ZSZ8</accession>
<dbReference type="Pfam" id="PF23271">
    <property type="entry name" value="HEAT_GCN1"/>
    <property type="match status" value="1"/>
</dbReference>
<keyword evidence="2" id="KW-0677">Repeat</keyword>
<dbReference type="InterPro" id="IPR022707">
    <property type="entry name" value="Mot1_central_dom"/>
</dbReference>
<dbReference type="SMART" id="SM00487">
    <property type="entry name" value="DEXDc"/>
    <property type="match status" value="1"/>
</dbReference>
<dbReference type="InterPro" id="IPR014001">
    <property type="entry name" value="Helicase_ATP-bd"/>
</dbReference>
<dbReference type="Gene3D" id="3.40.50.300">
    <property type="entry name" value="P-loop containing nucleotide triphosphate hydrolases"/>
    <property type="match status" value="1"/>
</dbReference>
<evidence type="ECO:0000259" key="9">
    <source>
        <dbReference type="PROSITE" id="PS51192"/>
    </source>
</evidence>
<feature type="domain" description="Helicase C-terminal" evidence="10">
    <location>
        <begin position="1622"/>
        <end position="1773"/>
    </location>
</feature>
<dbReference type="InterPro" id="IPR027417">
    <property type="entry name" value="P-loop_NTPase"/>
</dbReference>
<dbReference type="PANTHER" id="PTHR36498:SF1">
    <property type="entry name" value="TATA-BINDING PROTEIN-ASSOCIATED FACTOR 172"/>
    <property type="match status" value="1"/>
</dbReference>
<dbReference type="RefSeq" id="XP_018227618.1">
    <property type="nucleotide sequence ID" value="XM_018368763.1"/>
</dbReference>
<keyword evidence="3" id="KW-0547">Nucleotide-binding</keyword>
<dbReference type="PROSITE" id="PS51192">
    <property type="entry name" value="HELICASE_ATP_BIND_1"/>
    <property type="match status" value="1"/>
</dbReference>
<dbReference type="GO" id="GO:0003677">
    <property type="term" value="F:DNA binding"/>
    <property type="evidence" value="ECO:0007669"/>
    <property type="project" value="UniProtKB-KW"/>
</dbReference>
<dbReference type="InterPro" id="IPR016024">
    <property type="entry name" value="ARM-type_fold"/>
</dbReference>
<evidence type="ECO:0000256" key="4">
    <source>
        <dbReference type="ARBA" id="ARBA00022801"/>
    </source>
</evidence>
<sequence length="1851" mass="210239">MGVKSGGSQLERLILLLDTGSTPIVRQTAAQQIGGIQKDHPYELYNIFEKLIPYIRSKSWDTRTAAGMAISAVIKQVPLWEPNKEEFKHENTFKLIFKEEKSKGMNDDTLNKVFSFETFDISFVIKKGRKLLGSDGKEYDFDSSDFFSEENLLLQKKNLISRLGFGGEYVDDNLFTTPDLTQSINDSFKTSEQEYISSITNNATLSARQRNVMKRKAKNSAKNTRTNKICITSVPTSVKIEKTEDIVPSASPITIKQENSSESNLLKQQIEGSHMVIENESSSIIKNITENLEWPFKKIAELLKIDLFHPQWEIRHGAAIGLLEIIKIHGKGAGRVVGLSKTENDNKNKIWLDDIACKLTCIFALDYFGDYISDQVVAPVRESVSQILAALLIHVDSESVKAVYKILYRLVFQQDIGIENPVWEIAHGGMLGLKYLVAVRKDVVFESNEIFDGVIQAVLYGLKNYDDDVRSVSASVLSPIASEFVENKLEEVSDLIKVLWICFSDLRDDLSISVANIMDLLSKLCSYPKVIDIMKRNAISNQSQSFYFLVPKLFPFLRHTITNVRKAVIKALLTFCNIENDKFESWIDGKALRLIFQNMLVEQDTEVLELTSKLWNTIVSSIKSDSDSLRFYVQYSSHLLPTVKLLMTPIGVPRHPYAMDVPFMLPSGDFDLSVNLSKENFVNSNANSKKKQAKTHESIVFHNIDKPMIQGDIDLLGTEVIIQSRLISAKALGFLISRFPKDKIIEVINYLLSYFLSPFSTPRFLAAIVFQSFCENIGDKTDFLTLIHEKFINILNDPLPGMFANLVPYMRIVRSQCYVLCNTFIGDGNLEPSDIPCISSEVQGEVNASLDAFSLKDAEKLIEDDFNRLQDMILPMNRMKASKPLMEAQKSVKDAIDVAKNAKFLSDVQIMAAIACTLVSTKELPKKLNPIITAIMNSIKNEESLILQTHSAESLTHLVDLCILSHPNVIDKLISNLCTFLCLDTSEIPEFYCNRMLQKCILSLKKEEDDQSLKEIFYEKSSEVYIKKNGAKLVLINIVKTFGKNLFEKIPKLYACMFKSIESAFKEGFDFPKDITERSSILGQNIIDGLSILRILVSYFNKSLYPVVIEHFNIILKALQSEFSVIRYAAAKCLAVICNVITVEGMNEVILHVLPLLKDPDNVVKRQGAIELIYHLVQIMDANILPYVIFFIIPILARMNDSDNDIRVFATSTFAALVKLVPLESGIPDPPGISDELLKNRDSERKFISQILDGGKFEPFCLPSCINATLRKYQQEGVNWLAFLNRYQLHGILCDDMGLGKTLQSICIISSDHFLKNQEYVSKNINTRLIPSLIICPSTLLSHWQHEFLTYAPFMRTLVYVGNLSERIKLRNSFEKYDVVITSYDICRNDNEEFCKRNWNYCVLDEGHIIKNAKAKLTKAIKLIKANYRLILSGTPIQNNVLELWSLFDFLMPGFLGTQKSFHEKFAKPIAISRDSKVSSREQEAGALALESLHKQVLPFLLRRLKEDVLDDLPPKIIQDYHCDLSPIQRQLYDDFAKTQVSEVIKHLKGEKIGKKSHIFQALQYMRKLCSSPALILNSKHPQYEKINLQLRQQNSTIYDIEHSPKLIALRNLLLDCGICINDDTLGIQVNQHRALIFCQFKDMLNMIEDQVFKKFLPNVSFVRLDGDIDLKQRHEIVQKFNSDSSIDVMLLTTNVGGLGLNLTGADTVIFVEHDWNPMKDLQAMDRAHRIGQKNVVNVYRLITKETLEEKIMSLQRFKLNIASSVVNQQNFGLSTMNTGQILDLFTMTQEEQASDSQSANKRSILDSEGNLLQKNQKNILENLDNLWDPSQYEELYDLDEFISSLPSVEK</sequence>
<dbReference type="InterPro" id="IPR038718">
    <property type="entry name" value="SNF2-like_sf"/>
</dbReference>
<dbReference type="InterPro" id="IPR057546">
    <property type="entry name" value="HEAT_GCN1"/>
</dbReference>
<name>A0A0W4ZSZ8_PNEC8</name>
<feature type="domain" description="Helicase ATP-binding" evidence="9">
    <location>
        <begin position="1282"/>
        <end position="1454"/>
    </location>
</feature>
<dbReference type="FunFam" id="3.40.50.300:FF:001793">
    <property type="entry name" value="TATA-binding protein-associated factor"/>
    <property type="match status" value="1"/>
</dbReference>
<organism evidence="11 12">
    <name type="scientific">Pneumocystis carinii (strain B80)</name>
    <name type="common">Rat pneumocystis pneumonia agent</name>
    <name type="synonym">Pneumocystis carinii f. sp. carinii</name>
    <dbReference type="NCBI Taxonomy" id="1408658"/>
    <lineage>
        <taxon>Eukaryota</taxon>
        <taxon>Fungi</taxon>
        <taxon>Dikarya</taxon>
        <taxon>Ascomycota</taxon>
        <taxon>Taphrinomycotina</taxon>
        <taxon>Pneumocystomycetes</taxon>
        <taxon>Pneumocystaceae</taxon>
        <taxon>Pneumocystis</taxon>
    </lineage>
</organism>
<evidence type="ECO:0000256" key="3">
    <source>
        <dbReference type="ARBA" id="ARBA00022741"/>
    </source>
</evidence>
<dbReference type="Pfam" id="PF00176">
    <property type="entry name" value="SNF2-rel_dom"/>
    <property type="match status" value="1"/>
</dbReference>
<dbReference type="GO" id="GO:0045892">
    <property type="term" value="P:negative regulation of DNA-templated transcription"/>
    <property type="evidence" value="ECO:0007669"/>
    <property type="project" value="EnsemblFungi"/>
</dbReference>
<dbReference type="SUPFAM" id="SSF52540">
    <property type="entry name" value="P-loop containing nucleoside triphosphate hydrolases"/>
    <property type="match status" value="2"/>
</dbReference>
<dbReference type="PANTHER" id="PTHR36498">
    <property type="entry name" value="TATA-BINDING PROTEIN-ASSOCIATED FACTOR 172"/>
    <property type="match status" value="1"/>
</dbReference>
<evidence type="ECO:0000256" key="6">
    <source>
        <dbReference type="ARBA" id="ARBA00022840"/>
    </source>
</evidence>
<evidence type="ECO:0000256" key="5">
    <source>
        <dbReference type="ARBA" id="ARBA00022806"/>
    </source>
</evidence>
<dbReference type="Proteomes" id="UP000054454">
    <property type="component" value="Unassembled WGS sequence"/>
</dbReference>
<dbReference type="GO" id="GO:0006364">
    <property type="term" value="P:rRNA processing"/>
    <property type="evidence" value="ECO:0007669"/>
    <property type="project" value="EnsemblFungi"/>
</dbReference>
<dbReference type="CDD" id="cd17999">
    <property type="entry name" value="DEXHc_Mot1"/>
    <property type="match status" value="1"/>
</dbReference>
<comment type="subcellular location">
    <subcellularLocation>
        <location evidence="1">Nucleus</location>
    </subcellularLocation>
</comment>
<dbReference type="Gene3D" id="1.25.10.10">
    <property type="entry name" value="Leucine-rich Repeat Variant"/>
    <property type="match status" value="2"/>
</dbReference>
<keyword evidence="6" id="KW-0067">ATP-binding</keyword>
<reference evidence="12" key="1">
    <citation type="journal article" date="2016" name="Nat. Commun.">
        <title>Genome analysis of three Pneumocystis species reveals adaptation mechanisms to life exclusively in mammalian hosts.</title>
        <authorList>
            <person name="Ma L."/>
            <person name="Chen Z."/>
            <person name="Huang D.W."/>
            <person name="Kutty G."/>
            <person name="Ishihara M."/>
            <person name="Wang H."/>
            <person name="Abouelleil A."/>
            <person name="Bishop L."/>
            <person name="Davey E."/>
            <person name="Deng R."/>
            <person name="Deng X."/>
            <person name="Fan L."/>
            <person name="Fantoni G."/>
            <person name="Fitzgerald M."/>
            <person name="Gogineni E."/>
            <person name="Goldberg J.M."/>
            <person name="Handley G."/>
            <person name="Hu X."/>
            <person name="Huber C."/>
            <person name="Jiao X."/>
            <person name="Jones K."/>
            <person name="Levin J.Z."/>
            <person name="Liu Y."/>
            <person name="Macdonald P."/>
            <person name="Melnikov A."/>
            <person name="Raley C."/>
            <person name="Sassi M."/>
            <person name="Sherman B.T."/>
            <person name="Song X."/>
            <person name="Sykes S."/>
            <person name="Tran B."/>
            <person name="Walsh L."/>
            <person name="Xia Y."/>
            <person name="Yang J."/>
            <person name="Young S."/>
            <person name="Zeng Q."/>
            <person name="Zheng X."/>
            <person name="Stephens R."/>
            <person name="Nusbaum C."/>
            <person name="Birren B.W."/>
            <person name="Azadi P."/>
            <person name="Lempicki R.A."/>
            <person name="Cuomo C.A."/>
            <person name="Kovacs J.A."/>
        </authorList>
    </citation>
    <scope>NUCLEOTIDE SEQUENCE [LARGE SCALE GENOMIC DNA]</scope>
    <source>
        <strain evidence="12">B80</strain>
    </source>
</reference>
<evidence type="ECO:0008006" key="13">
    <source>
        <dbReference type="Google" id="ProtNLM"/>
    </source>
</evidence>
<dbReference type="VEuPathDB" id="FungiDB:T552_00144"/>
<comment type="caution">
    <text evidence="11">The sequence shown here is derived from an EMBL/GenBank/DDBJ whole genome shotgun (WGS) entry which is preliminary data.</text>
</comment>
<dbReference type="InterPro" id="IPR044078">
    <property type="entry name" value="Mot1_ATP-bd"/>
</dbReference>
<dbReference type="PROSITE" id="PS51194">
    <property type="entry name" value="HELICASE_CTER"/>
    <property type="match status" value="1"/>
</dbReference>
<evidence type="ECO:0000256" key="8">
    <source>
        <dbReference type="ARBA" id="ARBA00023242"/>
    </source>
</evidence>
<dbReference type="GO" id="GO:0045898">
    <property type="term" value="P:regulation of RNA polymerase II transcription preinitiation complex assembly"/>
    <property type="evidence" value="ECO:0007669"/>
    <property type="project" value="EnsemblFungi"/>
</dbReference>
<dbReference type="InterPro" id="IPR044972">
    <property type="entry name" value="Mot1"/>
</dbReference>
<dbReference type="EMBL" id="LFVZ01000001">
    <property type="protein sequence ID" value="KTW31502.1"/>
    <property type="molecule type" value="Genomic_DNA"/>
</dbReference>
<dbReference type="GO" id="GO:0004386">
    <property type="term" value="F:helicase activity"/>
    <property type="evidence" value="ECO:0007669"/>
    <property type="project" value="UniProtKB-KW"/>
</dbReference>
<dbReference type="SMART" id="SM00490">
    <property type="entry name" value="HELICc"/>
    <property type="match status" value="1"/>
</dbReference>
<keyword evidence="12" id="KW-1185">Reference proteome</keyword>
<dbReference type="InterPro" id="IPR011989">
    <property type="entry name" value="ARM-like"/>
</dbReference>
<dbReference type="Pfam" id="PF12054">
    <property type="entry name" value="DUF3535"/>
    <property type="match status" value="1"/>
</dbReference>
<dbReference type="OrthoDB" id="10252227at2759"/>
<evidence type="ECO:0000313" key="12">
    <source>
        <dbReference type="Proteomes" id="UP000054454"/>
    </source>
</evidence>
<evidence type="ECO:0000256" key="2">
    <source>
        <dbReference type="ARBA" id="ARBA00022737"/>
    </source>
</evidence>
<dbReference type="Gene3D" id="3.40.50.10810">
    <property type="entry name" value="Tandem AAA-ATPase domain"/>
    <property type="match status" value="1"/>
</dbReference>